<evidence type="ECO:0000313" key="2">
    <source>
        <dbReference type="Proteomes" id="UP001597214"/>
    </source>
</evidence>
<gene>
    <name evidence="1" type="ORF">ACFSCX_09840</name>
</gene>
<sequence length="94" mass="10643">MQRAIERRGIPTVSLSVALDVTEHAKPPRAVFLPFMMGHHFGVPYHKELQRNIITEALNHLVNAKESGEVKFLPFTWAKARKEGIKIKKSLGIN</sequence>
<organism evidence="1 2">
    <name type="scientific">Bacillus salitolerans</name>
    <dbReference type="NCBI Taxonomy" id="1437434"/>
    <lineage>
        <taxon>Bacteria</taxon>
        <taxon>Bacillati</taxon>
        <taxon>Bacillota</taxon>
        <taxon>Bacilli</taxon>
        <taxon>Bacillales</taxon>
        <taxon>Bacillaceae</taxon>
        <taxon>Bacillus</taxon>
    </lineage>
</organism>
<name>A0ABW4LNX2_9BACI</name>
<proteinExistence type="predicted"/>
<comment type="caution">
    <text evidence="1">The sequence shown here is derived from an EMBL/GenBank/DDBJ whole genome shotgun (WGS) entry which is preliminary data.</text>
</comment>
<keyword evidence="2" id="KW-1185">Reference proteome</keyword>
<evidence type="ECO:0000313" key="1">
    <source>
        <dbReference type="EMBL" id="MFD1736865.1"/>
    </source>
</evidence>
<reference evidence="2" key="1">
    <citation type="journal article" date="2019" name="Int. J. Syst. Evol. Microbiol.">
        <title>The Global Catalogue of Microorganisms (GCM) 10K type strain sequencing project: providing services to taxonomists for standard genome sequencing and annotation.</title>
        <authorList>
            <consortium name="The Broad Institute Genomics Platform"/>
            <consortium name="The Broad Institute Genome Sequencing Center for Infectious Disease"/>
            <person name="Wu L."/>
            <person name="Ma J."/>
        </authorList>
    </citation>
    <scope>NUCLEOTIDE SEQUENCE [LARGE SCALE GENOMIC DNA]</scope>
    <source>
        <strain evidence="2">CCUG 49339</strain>
    </source>
</reference>
<dbReference type="EMBL" id="JBHUEM010000012">
    <property type="protein sequence ID" value="MFD1736865.1"/>
    <property type="molecule type" value="Genomic_DNA"/>
</dbReference>
<accession>A0ABW4LNX2</accession>
<dbReference type="Proteomes" id="UP001597214">
    <property type="component" value="Unassembled WGS sequence"/>
</dbReference>
<protein>
    <submittedName>
        <fullName evidence="1">Uncharacterized protein</fullName>
    </submittedName>
</protein>
<dbReference type="RefSeq" id="WP_377928046.1">
    <property type="nucleotide sequence ID" value="NZ_JBHUEM010000012.1"/>
</dbReference>